<evidence type="ECO:0000313" key="2">
    <source>
        <dbReference type="Proteomes" id="UP000031774"/>
    </source>
</evidence>
<keyword evidence="2" id="KW-1185">Reference proteome</keyword>
<dbReference type="Proteomes" id="UP000031774">
    <property type="component" value="Chromosome"/>
</dbReference>
<name>A0A0B5I0W2_9ACTN</name>
<dbReference type="EMBL" id="CP010407">
    <property type="protein sequence ID" value="AJF63283.1"/>
    <property type="molecule type" value="Genomic_DNA"/>
</dbReference>
<dbReference type="AlphaFoldDB" id="A0A0B5I0W2"/>
<dbReference type="KEGG" id="svt:SVTN_00845"/>
<organism evidence="1 2">
    <name type="scientific">Streptomyces vietnamensis</name>
    <dbReference type="NCBI Taxonomy" id="362257"/>
    <lineage>
        <taxon>Bacteria</taxon>
        <taxon>Bacillati</taxon>
        <taxon>Actinomycetota</taxon>
        <taxon>Actinomycetes</taxon>
        <taxon>Kitasatosporales</taxon>
        <taxon>Streptomycetaceae</taxon>
        <taxon>Streptomyces</taxon>
    </lineage>
</organism>
<accession>A0A0B5I0W2</accession>
<dbReference type="HOGENOM" id="CLU_2669682_0_0_11"/>
<reference evidence="1 2" key="1">
    <citation type="submission" date="2014-12" db="EMBL/GenBank/DDBJ databases">
        <title>Complete genome sequence of Streptomyces vietnamensis strain GIMV4.0001, a genetic manipulable producer of the benzoisochromanequinone antibiotic granaticin.</title>
        <authorList>
            <person name="Deng M.R."/>
            <person name="Guo J."/>
            <person name="Ma L.Y."/>
            <person name="Feng G.D."/>
            <person name="Mo C.Y."/>
            <person name="Zhu H.H."/>
        </authorList>
    </citation>
    <scope>NUCLEOTIDE SEQUENCE [LARGE SCALE GENOMIC DNA]</scope>
    <source>
        <strain evidence="2">GIMV4.0001</strain>
    </source>
</reference>
<sequence>MRFHGLDLDAEGSVLLSRRVANDEPELLTFIGAVLALADGSQVTWAIDMTGANWRCCSPSCATTARRSSTCLATW</sequence>
<protein>
    <submittedName>
        <fullName evidence="1">Uncharacterized protein</fullName>
    </submittedName>
</protein>
<proteinExistence type="predicted"/>
<gene>
    <name evidence="1" type="ORF">SVTN_00845</name>
</gene>
<evidence type="ECO:0000313" key="1">
    <source>
        <dbReference type="EMBL" id="AJF63283.1"/>
    </source>
</evidence>